<evidence type="ECO:0000256" key="2">
    <source>
        <dbReference type="ARBA" id="ARBA00022691"/>
    </source>
</evidence>
<dbReference type="SFLD" id="SFLDG01123">
    <property type="entry name" value="methyltransferase_(Class_B)"/>
    <property type="match status" value="1"/>
</dbReference>
<evidence type="ECO:0000259" key="7">
    <source>
        <dbReference type="PROSITE" id="PS51918"/>
    </source>
</evidence>
<dbReference type="OrthoDB" id="9801424at2"/>
<evidence type="ECO:0000256" key="6">
    <source>
        <dbReference type="SAM" id="MobiDB-lite"/>
    </source>
</evidence>
<evidence type="ECO:0000313" key="8">
    <source>
        <dbReference type="EMBL" id="QDZ41371.1"/>
    </source>
</evidence>
<dbReference type="InterPro" id="IPR025274">
    <property type="entry name" value="DUF4070"/>
</dbReference>
<dbReference type="InterPro" id="IPR006638">
    <property type="entry name" value="Elp3/MiaA/NifB-like_rSAM"/>
</dbReference>
<dbReference type="PANTHER" id="PTHR43409">
    <property type="entry name" value="ANAEROBIC MAGNESIUM-PROTOPORPHYRIN IX MONOMETHYL ESTER CYCLASE-RELATED"/>
    <property type="match status" value="1"/>
</dbReference>
<dbReference type="PANTHER" id="PTHR43409:SF3">
    <property type="entry name" value="HYPOTHETICAL METHYLTRANSFERASE"/>
    <property type="match status" value="1"/>
</dbReference>
<dbReference type="PROSITE" id="PS51918">
    <property type="entry name" value="RADICAL_SAM"/>
    <property type="match status" value="1"/>
</dbReference>
<dbReference type="Gene3D" id="3.80.30.20">
    <property type="entry name" value="tm_1862 like domain"/>
    <property type="match status" value="1"/>
</dbReference>
<name>A0A5B8NS62_9CHRO</name>
<dbReference type="GO" id="GO:0005829">
    <property type="term" value="C:cytosol"/>
    <property type="evidence" value="ECO:0007669"/>
    <property type="project" value="TreeGrafter"/>
</dbReference>
<keyword evidence="3" id="KW-0479">Metal-binding</keyword>
<dbReference type="Pfam" id="PF02310">
    <property type="entry name" value="B12-binding"/>
    <property type="match status" value="1"/>
</dbReference>
<dbReference type="SUPFAM" id="SSF102114">
    <property type="entry name" value="Radical SAM enzymes"/>
    <property type="match status" value="1"/>
</dbReference>
<evidence type="ECO:0000256" key="5">
    <source>
        <dbReference type="ARBA" id="ARBA00023014"/>
    </source>
</evidence>
<dbReference type="RefSeq" id="WP_146297205.1">
    <property type="nucleotide sequence ID" value="NZ_CP042326.1"/>
</dbReference>
<keyword evidence="4" id="KW-0408">Iron</keyword>
<proteinExistence type="predicted"/>
<dbReference type="EMBL" id="CP042326">
    <property type="protein sequence ID" value="QDZ41371.1"/>
    <property type="molecule type" value="Genomic_DNA"/>
</dbReference>
<dbReference type="GO" id="GO:0051536">
    <property type="term" value="F:iron-sulfur cluster binding"/>
    <property type="evidence" value="ECO:0007669"/>
    <property type="project" value="UniProtKB-KW"/>
</dbReference>
<dbReference type="AlphaFoldDB" id="A0A5B8NS62"/>
<dbReference type="SFLD" id="SFLDF00303">
    <property type="entry name" value="hopanoid_C2-methyltransferase"/>
    <property type="match status" value="1"/>
</dbReference>
<gene>
    <name evidence="8" type="ORF">FRE64_16330</name>
</gene>
<feature type="region of interest" description="Disordered" evidence="6">
    <location>
        <begin position="512"/>
        <end position="538"/>
    </location>
</feature>
<dbReference type="SMART" id="SM00729">
    <property type="entry name" value="Elp3"/>
    <property type="match status" value="1"/>
</dbReference>
<keyword evidence="2" id="KW-0949">S-adenosyl-L-methionine</keyword>
<comment type="cofactor">
    <cofactor evidence="1">
        <name>[4Fe-4S] cluster</name>
        <dbReference type="ChEBI" id="CHEBI:49883"/>
    </cofactor>
</comment>
<feature type="domain" description="Radical SAM core" evidence="7">
    <location>
        <begin position="163"/>
        <end position="393"/>
    </location>
</feature>
<dbReference type="InterPro" id="IPR051198">
    <property type="entry name" value="BchE-like"/>
</dbReference>
<dbReference type="SFLD" id="SFLDG01082">
    <property type="entry name" value="B12-binding_domain_containing"/>
    <property type="match status" value="1"/>
</dbReference>
<reference evidence="8" key="1">
    <citation type="submission" date="2019-08" db="EMBL/GenBank/DDBJ databases">
        <title>Carotenoids and Carotenoid Binding Proteins in the Halophilic Cyanobacterium Euhalothece sp. ZM00.</title>
        <authorList>
            <person name="Cho S.M."/>
            <person name="Song J.Y."/>
            <person name="Park Y.-I."/>
        </authorList>
    </citation>
    <scope>NUCLEOTIDE SEQUENCE [LARGE SCALE GENOMIC DNA]</scope>
    <source>
        <strain evidence="8">Z-M001</strain>
    </source>
</reference>
<dbReference type="InterPro" id="IPR007197">
    <property type="entry name" value="rSAM"/>
</dbReference>
<dbReference type="KEGG" id="enn:FRE64_16330"/>
<feature type="compositionally biased region" description="Polar residues" evidence="6">
    <location>
        <begin position="512"/>
        <end position="529"/>
    </location>
</feature>
<dbReference type="Pfam" id="PF04055">
    <property type="entry name" value="Radical_SAM"/>
    <property type="match status" value="1"/>
</dbReference>
<dbReference type="Pfam" id="PF13282">
    <property type="entry name" value="DUF4070"/>
    <property type="match status" value="1"/>
</dbReference>
<dbReference type="InterPro" id="IPR023404">
    <property type="entry name" value="rSAM_horseshoe"/>
</dbReference>
<dbReference type="SFLD" id="SFLDS00029">
    <property type="entry name" value="Radical_SAM"/>
    <property type="match status" value="1"/>
</dbReference>
<dbReference type="GO" id="GO:0031419">
    <property type="term" value="F:cobalamin binding"/>
    <property type="evidence" value="ECO:0007669"/>
    <property type="project" value="InterPro"/>
</dbReference>
<organism evidence="8 9">
    <name type="scientific">Euhalothece natronophila Z-M001</name>
    <dbReference type="NCBI Taxonomy" id="522448"/>
    <lineage>
        <taxon>Bacteria</taxon>
        <taxon>Bacillati</taxon>
        <taxon>Cyanobacteriota</taxon>
        <taxon>Cyanophyceae</taxon>
        <taxon>Oscillatoriophycideae</taxon>
        <taxon>Chroococcales</taxon>
        <taxon>Halothecacae</taxon>
        <taxon>Halothece cluster</taxon>
        <taxon>Euhalothece</taxon>
    </lineage>
</organism>
<dbReference type="InterPro" id="IPR034530">
    <property type="entry name" value="HpnP-like"/>
</dbReference>
<keyword evidence="9" id="KW-1185">Reference proteome</keyword>
<dbReference type="InterPro" id="IPR006158">
    <property type="entry name" value="Cobalamin-bd"/>
</dbReference>
<dbReference type="Gene3D" id="3.40.50.280">
    <property type="entry name" value="Cobalamin-binding domain"/>
    <property type="match status" value="1"/>
</dbReference>
<protein>
    <submittedName>
        <fullName evidence="8">DUF4070 domain-containing protein</fullName>
    </submittedName>
</protein>
<dbReference type="CDD" id="cd02068">
    <property type="entry name" value="radical_SAM_B12_BD"/>
    <property type="match status" value="1"/>
</dbReference>
<keyword evidence="5" id="KW-0411">Iron-sulfur</keyword>
<evidence type="ECO:0000256" key="3">
    <source>
        <dbReference type="ARBA" id="ARBA00022723"/>
    </source>
</evidence>
<sequence>MRALLLYPLFPESFWSFNKAIALVNRKAFLPPLGLITVPAILPQDWDFKLVDRNVRDVTEEEWEWAEIVIVSAMIVQKEDFNAQIQEAKRRGKPVAVGGPYPTALPHEARESGADYLVLDEGEITLPKFVEALERGETSGEFRAEEKPDVTQTPIPRYDLLELEAYDNMSAQFSRGCPFQCEFCDIIVLYGRKPRTKTPEQFLAELETLYQLGWQRSIFVVDDNFIGNKRNVKLLLRELKTWMVERNYPFTLNTEASVDLAQDPELMELMVEANFNSVFLGIETPDEESLALTKKHQNTRDPLSESVKTIMRYGLRVTAGFIIGFDGEKPRAGERIVQFVNNTSITLAMFSMLQALPDTGLWNRLQREGRMLGDSANINQTTLMNFSPTRPIEDIAKEYIEAFWELYDPQNYLDRAYNQFLLIGEPKHKRKSRKIDFVTLRAMAIVFWRQGVLRKTRWTFWKYLFHIYRAKPKLWGSYLSLCALGEHFLAYRELVKEKIEAQLDAYLKAKASQETAEATSETPELTVTSSDREHNSAA</sequence>
<dbReference type="Proteomes" id="UP000318453">
    <property type="component" value="Chromosome"/>
</dbReference>
<evidence type="ECO:0000256" key="4">
    <source>
        <dbReference type="ARBA" id="ARBA00023004"/>
    </source>
</evidence>
<dbReference type="GO" id="GO:0003824">
    <property type="term" value="F:catalytic activity"/>
    <property type="evidence" value="ECO:0007669"/>
    <property type="project" value="InterPro"/>
</dbReference>
<dbReference type="InterPro" id="IPR034466">
    <property type="entry name" value="Methyltransferase_Class_B"/>
</dbReference>
<dbReference type="InterPro" id="IPR058240">
    <property type="entry name" value="rSAM_sf"/>
</dbReference>
<dbReference type="GO" id="GO:0046872">
    <property type="term" value="F:metal ion binding"/>
    <property type="evidence" value="ECO:0007669"/>
    <property type="project" value="UniProtKB-KW"/>
</dbReference>
<accession>A0A5B8NS62</accession>
<evidence type="ECO:0000313" key="9">
    <source>
        <dbReference type="Proteomes" id="UP000318453"/>
    </source>
</evidence>
<evidence type="ECO:0000256" key="1">
    <source>
        <dbReference type="ARBA" id="ARBA00001966"/>
    </source>
</evidence>